<reference evidence="3 4" key="1">
    <citation type="journal article" date="2019" name="Sci. Rep.">
        <title>Comparative genomics of chytrid fungi reveal insights into the obligate biotrophic and pathogenic lifestyle of Synchytrium endobioticum.</title>
        <authorList>
            <person name="van de Vossenberg B.T.L.H."/>
            <person name="Warris S."/>
            <person name="Nguyen H.D.T."/>
            <person name="van Gent-Pelzer M.P.E."/>
            <person name="Joly D.L."/>
            <person name="van de Geest H.C."/>
            <person name="Bonants P.J.M."/>
            <person name="Smith D.S."/>
            <person name="Levesque C.A."/>
            <person name="van der Lee T.A.J."/>
        </authorList>
    </citation>
    <scope>NUCLEOTIDE SEQUENCE [LARGE SCALE GENOMIC DNA]</scope>
    <source>
        <strain evidence="3 4">LEV6574</strain>
    </source>
</reference>
<feature type="signal peptide" evidence="2">
    <location>
        <begin position="1"/>
        <end position="20"/>
    </location>
</feature>
<keyword evidence="2" id="KW-0732">Signal</keyword>
<dbReference type="Proteomes" id="UP000320475">
    <property type="component" value="Unassembled WGS sequence"/>
</dbReference>
<protein>
    <submittedName>
        <fullName evidence="3">Uncharacterized protein</fullName>
    </submittedName>
</protein>
<feature type="region of interest" description="Disordered" evidence="1">
    <location>
        <begin position="405"/>
        <end position="453"/>
    </location>
</feature>
<proteinExistence type="predicted"/>
<name>A0A507CS96_9FUNG</name>
<comment type="caution">
    <text evidence="3">The sequence shown here is derived from an EMBL/GenBank/DDBJ whole genome shotgun (WGS) entry which is preliminary data.</text>
</comment>
<feature type="chain" id="PRO_5021416857" evidence="2">
    <location>
        <begin position="21"/>
        <end position="453"/>
    </location>
</feature>
<dbReference type="AlphaFoldDB" id="A0A507CS96"/>
<accession>A0A507CS96</accession>
<dbReference type="EMBL" id="QEAM01000291">
    <property type="protein sequence ID" value="TPX42024.1"/>
    <property type="molecule type" value="Genomic_DNA"/>
</dbReference>
<dbReference type="VEuPathDB" id="FungiDB:SeMB42_g03449"/>
<evidence type="ECO:0000313" key="4">
    <source>
        <dbReference type="Proteomes" id="UP000320475"/>
    </source>
</evidence>
<evidence type="ECO:0000313" key="3">
    <source>
        <dbReference type="EMBL" id="TPX42024.1"/>
    </source>
</evidence>
<evidence type="ECO:0000256" key="2">
    <source>
        <dbReference type="SAM" id="SignalP"/>
    </source>
</evidence>
<gene>
    <name evidence="3" type="ORF">SeLEV6574_g05813</name>
</gene>
<organism evidence="3 4">
    <name type="scientific">Synchytrium endobioticum</name>
    <dbReference type="NCBI Taxonomy" id="286115"/>
    <lineage>
        <taxon>Eukaryota</taxon>
        <taxon>Fungi</taxon>
        <taxon>Fungi incertae sedis</taxon>
        <taxon>Chytridiomycota</taxon>
        <taxon>Chytridiomycota incertae sedis</taxon>
        <taxon>Chytridiomycetes</taxon>
        <taxon>Synchytriales</taxon>
        <taxon>Synchytriaceae</taxon>
        <taxon>Synchytrium</taxon>
    </lineage>
</organism>
<evidence type="ECO:0000256" key="1">
    <source>
        <dbReference type="SAM" id="MobiDB-lite"/>
    </source>
</evidence>
<sequence>MLTCFIIVLVLWQQVLPATAETTDAKYKRYAEQLRRDRLEMTIEKLQQLQNNLLTQYTNRNYVRLPNCNQGLDGSDITQITDLLILSTISFNIKDATQKLWNSVADMSQRHNEFVWELFQTLHPFASFLEGLVIHPVHKTVLQYLLGWPVIQESFLNVQIRQAMGGSHKFFEDFPHVGMIDLHARIEQVKEAVKDDPIPVDTLTQTEFIGMYYDDWCIGDGIRQVLAAADAQSKCGEFLCSDVELYALALSQLVVGRLQLMARSITVFLRKCRNRVSSQWRDIEITRLTSLVTSIKVHTNVYQTLASTYMEKWSRNWTGFLGNDVETHLWNMESAFQECIGGRRAPATLFPPEWSQILSRLPVPNYVPLAYLELAARYNEIQSQVSGEQSLIQLRDIYNEAASARLSEGAGSSRNPVKDQQLGVSRVEHDAGHASSSRNRRRHRGSGSQPSLD</sequence>